<dbReference type="AlphaFoldDB" id="A0A0G0D2L2"/>
<evidence type="ECO:0000313" key="1">
    <source>
        <dbReference type="EMBL" id="KKP88499.1"/>
    </source>
</evidence>
<reference evidence="1 2" key="1">
    <citation type="journal article" date="2015" name="Nature">
        <title>rRNA introns, odd ribosomes, and small enigmatic genomes across a large radiation of phyla.</title>
        <authorList>
            <person name="Brown C.T."/>
            <person name="Hug L.A."/>
            <person name="Thomas B.C."/>
            <person name="Sharon I."/>
            <person name="Castelle C.J."/>
            <person name="Singh A."/>
            <person name="Wilkins M.J."/>
            <person name="Williams K.H."/>
            <person name="Banfield J.F."/>
        </authorList>
    </citation>
    <scope>NUCLEOTIDE SEQUENCE [LARGE SCALE GENOMIC DNA]</scope>
</reference>
<comment type="caution">
    <text evidence="1">The sequence shown here is derived from an EMBL/GenBank/DDBJ whole genome shotgun (WGS) entry which is preliminary data.</text>
</comment>
<proteinExistence type="predicted"/>
<name>A0A0G0D2L2_9BACT</name>
<dbReference type="Proteomes" id="UP000034683">
    <property type="component" value="Unassembled WGS sequence"/>
</dbReference>
<sequence length="107" mass="12361">ENIKNAVFGNVGSMAVFRVGTEDANFLEPKFKPIFNAQDITKLDNYNAYMSMLINGQPTKPFNIKTIAPERGDREIIDDLKQLSYMKYGRDREEVEKEIMARYTSMQ</sequence>
<organism evidence="1 2">
    <name type="scientific">Candidatus Nomurabacteria bacterium GW2011_GWA2_35_80</name>
    <dbReference type="NCBI Taxonomy" id="1618733"/>
    <lineage>
        <taxon>Bacteria</taxon>
        <taxon>Candidatus Nomuraibacteriota</taxon>
    </lineage>
</organism>
<feature type="non-terminal residue" evidence="1">
    <location>
        <position position="1"/>
    </location>
</feature>
<dbReference type="EMBL" id="LBRA01000003">
    <property type="protein sequence ID" value="KKP88499.1"/>
    <property type="molecule type" value="Genomic_DNA"/>
</dbReference>
<accession>A0A0G0D2L2</accession>
<evidence type="ECO:0000313" key="2">
    <source>
        <dbReference type="Proteomes" id="UP000034683"/>
    </source>
</evidence>
<gene>
    <name evidence="1" type="ORF">UR92_C0003G0001</name>
</gene>
<protein>
    <submittedName>
        <fullName evidence="1">Uncharacterized protein</fullName>
    </submittedName>
</protein>